<evidence type="ECO:0000313" key="2">
    <source>
        <dbReference type="Proteomes" id="UP000005239"/>
    </source>
</evidence>
<reference evidence="1" key="2">
    <citation type="submission" date="2022-06" db="UniProtKB">
        <authorList>
            <consortium name="EnsemblMetazoa"/>
        </authorList>
    </citation>
    <scope>IDENTIFICATION</scope>
    <source>
        <strain evidence="1">PS312</strain>
    </source>
</reference>
<keyword evidence="2" id="KW-1185">Reference proteome</keyword>
<dbReference type="Proteomes" id="UP000005239">
    <property type="component" value="Unassembled WGS sequence"/>
</dbReference>
<gene>
    <name evidence="1" type="primary">WBGene00113745</name>
</gene>
<organism evidence="1 2">
    <name type="scientific">Pristionchus pacificus</name>
    <name type="common">Parasitic nematode worm</name>
    <dbReference type="NCBI Taxonomy" id="54126"/>
    <lineage>
        <taxon>Eukaryota</taxon>
        <taxon>Metazoa</taxon>
        <taxon>Ecdysozoa</taxon>
        <taxon>Nematoda</taxon>
        <taxon>Chromadorea</taxon>
        <taxon>Rhabditida</taxon>
        <taxon>Rhabditina</taxon>
        <taxon>Diplogasteromorpha</taxon>
        <taxon>Diplogasteroidea</taxon>
        <taxon>Neodiplogasteridae</taxon>
        <taxon>Pristionchus</taxon>
    </lineage>
</organism>
<reference evidence="2" key="1">
    <citation type="journal article" date="2008" name="Nat. Genet.">
        <title>The Pristionchus pacificus genome provides a unique perspective on nematode lifestyle and parasitism.</title>
        <authorList>
            <person name="Dieterich C."/>
            <person name="Clifton S.W."/>
            <person name="Schuster L.N."/>
            <person name="Chinwalla A."/>
            <person name="Delehaunty K."/>
            <person name="Dinkelacker I."/>
            <person name="Fulton L."/>
            <person name="Fulton R."/>
            <person name="Godfrey J."/>
            <person name="Minx P."/>
            <person name="Mitreva M."/>
            <person name="Roeseler W."/>
            <person name="Tian H."/>
            <person name="Witte H."/>
            <person name="Yang S.P."/>
            <person name="Wilson R.K."/>
            <person name="Sommer R.J."/>
        </authorList>
    </citation>
    <scope>NUCLEOTIDE SEQUENCE [LARGE SCALE GENOMIC DNA]</scope>
    <source>
        <strain evidence="2">PS312</strain>
    </source>
</reference>
<accession>A0A8R1UGK8</accession>
<proteinExistence type="predicted"/>
<dbReference type="EnsemblMetazoa" id="PPA24191.1">
    <property type="protein sequence ID" value="PPA24191.1"/>
    <property type="gene ID" value="WBGene00113745"/>
</dbReference>
<name>A0A2A6C456_PRIPA</name>
<protein>
    <submittedName>
        <fullName evidence="1">Uncharacterized protein</fullName>
    </submittedName>
</protein>
<evidence type="ECO:0000313" key="1">
    <source>
        <dbReference type="EnsemblMetazoa" id="PPA24191.1"/>
    </source>
</evidence>
<sequence>MPFVLVRNCVGASMIVDEECCIGSTLGETTRVFADSMHTGSHYEALLVDSGNLEGMKRKEIAIRGLSNDDVKATLANVRRMRKGRMSTVVRTMETIEDSVATMDRKVDEVAERMPQKLDIEYVFMSEEAVKELDKPGESSARFAQRLSEKIFSEEHLLLPVEYRNWKKYDWICNVVYRRRAYTERNVTFSKCQSDIKSHLDKD</sequence>
<accession>A0A2A6C456</accession>
<dbReference type="AlphaFoldDB" id="A0A2A6C456"/>